<protein>
    <submittedName>
        <fullName evidence="1">Uncharacterized protein</fullName>
    </submittedName>
</protein>
<gene>
    <name evidence="1" type="ORF">L2E82_28931</name>
</gene>
<name>A0ACB9CWT6_CICIN</name>
<evidence type="ECO:0000313" key="1">
    <source>
        <dbReference type="EMBL" id="KAI3738779.1"/>
    </source>
</evidence>
<accession>A0ACB9CWT6</accession>
<dbReference type="EMBL" id="CM042013">
    <property type="protein sequence ID" value="KAI3738779.1"/>
    <property type="molecule type" value="Genomic_DNA"/>
</dbReference>
<sequence length="332" mass="37142">MTSRTQLEDVPELMQQIQAWLPLLEAARTSVLSKSWLHAWSTIPILSLEELSLTAASSGVHSEDDAGSSKLASLSRYCCAIMEEKRLTKRKREGKGCSRKHHRRRRSEESSEEKPWNKSIISNNQIKNSWEEEKHEHVMLKSAKAGRGERWWCISKGLKAVNMARKKNIECHPYDVLQTMAEASRQAAGGDENDSGKRGRGLSSSPPISSSQTHWRAGKVGNGSISIGTGKLITGATKKPKRFHSACFILNKFSKLALYKKLQWQKLEDKYEADLPECSAGDGVRESVAGMMHLRIQANVDEALGYGIGEAVARMQHRRGCPMDEMSPELQR</sequence>
<reference evidence="1 2" key="2">
    <citation type="journal article" date="2022" name="Mol. Ecol. Resour.">
        <title>The genomes of chicory, endive, great burdock and yacon provide insights into Asteraceae paleo-polyploidization history and plant inulin production.</title>
        <authorList>
            <person name="Fan W."/>
            <person name="Wang S."/>
            <person name="Wang H."/>
            <person name="Wang A."/>
            <person name="Jiang F."/>
            <person name="Liu H."/>
            <person name="Zhao H."/>
            <person name="Xu D."/>
            <person name="Zhang Y."/>
        </authorList>
    </citation>
    <scope>NUCLEOTIDE SEQUENCE [LARGE SCALE GENOMIC DNA]</scope>
    <source>
        <strain evidence="2">cv. Punajuju</strain>
        <tissue evidence="1">Leaves</tissue>
    </source>
</reference>
<keyword evidence="2" id="KW-1185">Reference proteome</keyword>
<comment type="caution">
    <text evidence="1">The sequence shown here is derived from an EMBL/GenBank/DDBJ whole genome shotgun (WGS) entry which is preliminary data.</text>
</comment>
<dbReference type="Proteomes" id="UP001055811">
    <property type="component" value="Linkage Group LG05"/>
</dbReference>
<evidence type="ECO:0000313" key="2">
    <source>
        <dbReference type="Proteomes" id="UP001055811"/>
    </source>
</evidence>
<reference evidence="2" key="1">
    <citation type="journal article" date="2022" name="Mol. Ecol. Resour.">
        <title>The genomes of chicory, endive, great burdock and yacon provide insights into Asteraceae palaeo-polyploidization history and plant inulin production.</title>
        <authorList>
            <person name="Fan W."/>
            <person name="Wang S."/>
            <person name="Wang H."/>
            <person name="Wang A."/>
            <person name="Jiang F."/>
            <person name="Liu H."/>
            <person name="Zhao H."/>
            <person name="Xu D."/>
            <person name="Zhang Y."/>
        </authorList>
    </citation>
    <scope>NUCLEOTIDE SEQUENCE [LARGE SCALE GENOMIC DNA]</scope>
    <source>
        <strain evidence="2">cv. Punajuju</strain>
    </source>
</reference>
<proteinExistence type="predicted"/>
<organism evidence="1 2">
    <name type="scientific">Cichorium intybus</name>
    <name type="common">Chicory</name>
    <dbReference type="NCBI Taxonomy" id="13427"/>
    <lineage>
        <taxon>Eukaryota</taxon>
        <taxon>Viridiplantae</taxon>
        <taxon>Streptophyta</taxon>
        <taxon>Embryophyta</taxon>
        <taxon>Tracheophyta</taxon>
        <taxon>Spermatophyta</taxon>
        <taxon>Magnoliopsida</taxon>
        <taxon>eudicotyledons</taxon>
        <taxon>Gunneridae</taxon>
        <taxon>Pentapetalae</taxon>
        <taxon>asterids</taxon>
        <taxon>campanulids</taxon>
        <taxon>Asterales</taxon>
        <taxon>Asteraceae</taxon>
        <taxon>Cichorioideae</taxon>
        <taxon>Cichorieae</taxon>
        <taxon>Cichoriinae</taxon>
        <taxon>Cichorium</taxon>
    </lineage>
</organism>